<dbReference type="InterPro" id="IPR029044">
    <property type="entry name" value="Nucleotide-diphossugar_trans"/>
</dbReference>
<comment type="caution">
    <text evidence="2">The sequence shown here is derived from an EMBL/GenBank/DDBJ whole genome shotgun (WGS) entry which is preliminary data.</text>
</comment>
<evidence type="ECO:0000313" key="2">
    <source>
        <dbReference type="EMBL" id="GAA4238219.1"/>
    </source>
</evidence>
<dbReference type="InterPro" id="IPR001173">
    <property type="entry name" value="Glyco_trans_2-like"/>
</dbReference>
<name>A0ABP8CEH2_9FLAO</name>
<dbReference type="Gene3D" id="3.90.550.10">
    <property type="entry name" value="Spore Coat Polysaccharide Biosynthesis Protein SpsA, Chain A"/>
    <property type="match status" value="1"/>
</dbReference>
<gene>
    <name evidence="2" type="ORF">GCM10022291_27860</name>
</gene>
<dbReference type="EMBL" id="BAABCA010000006">
    <property type="protein sequence ID" value="GAA4238219.1"/>
    <property type="molecule type" value="Genomic_DNA"/>
</dbReference>
<dbReference type="PANTHER" id="PTHR43685">
    <property type="entry name" value="GLYCOSYLTRANSFERASE"/>
    <property type="match status" value="1"/>
</dbReference>
<reference evidence="3" key="1">
    <citation type="journal article" date="2019" name="Int. J. Syst. Evol. Microbiol.">
        <title>The Global Catalogue of Microorganisms (GCM) 10K type strain sequencing project: providing services to taxonomists for standard genome sequencing and annotation.</title>
        <authorList>
            <consortium name="The Broad Institute Genomics Platform"/>
            <consortium name="The Broad Institute Genome Sequencing Center for Infectious Disease"/>
            <person name="Wu L."/>
            <person name="Ma J."/>
        </authorList>
    </citation>
    <scope>NUCLEOTIDE SEQUENCE [LARGE SCALE GENOMIC DNA]</scope>
    <source>
        <strain evidence="3">JCM 17630</strain>
    </source>
</reference>
<evidence type="ECO:0000259" key="1">
    <source>
        <dbReference type="Pfam" id="PF00535"/>
    </source>
</evidence>
<keyword evidence="3" id="KW-1185">Reference proteome</keyword>
<dbReference type="Proteomes" id="UP001501496">
    <property type="component" value="Unassembled WGS sequence"/>
</dbReference>
<sequence>MISILIPTFNYNIVPLVNELYKQVTKEKINFEILVYDDGSISDINKKNEAINTLNNCLFKVLPNNIGRSAIRNLLGQNAKYENLLFLDADVFPFNKNFIKNYINHPTNNVVYGGIVQTNKPPKKPKKLRWIYTKKREQFIINSANFLISKDTFNQYSFDESLKKYGCEDVCFFEVLINNNIQLNHINNPVVHYGNDNAKVFIKKTNQALENLMLLIDENKISINKYQVSKLHNKVSYLKLDFFISFVFKLIKPLLIINFNSSFPSLILYDFYRLGYFCTLKIKK</sequence>
<evidence type="ECO:0000313" key="3">
    <source>
        <dbReference type="Proteomes" id="UP001501496"/>
    </source>
</evidence>
<dbReference type="RefSeq" id="WP_344788910.1">
    <property type="nucleotide sequence ID" value="NZ_BAABCA010000006.1"/>
</dbReference>
<accession>A0ABP8CEH2</accession>
<dbReference type="InterPro" id="IPR050834">
    <property type="entry name" value="Glycosyltransf_2"/>
</dbReference>
<protein>
    <submittedName>
        <fullName evidence="2">Glycosyltransferase</fullName>
    </submittedName>
</protein>
<dbReference type="SUPFAM" id="SSF53448">
    <property type="entry name" value="Nucleotide-diphospho-sugar transferases"/>
    <property type="match status" value="1"/>
</dbReference>
<dbReference type="Pfam" id="PF00535">
    <property type="entry name" value="Glycos_transf_2"/>
    <property type="match status" value="1"/>
</dbReference>
<feature type="domain" description="Glycosyltransferase 2-like" evidence="1">
    <location>
        <begin position="3"/>
        <end position="139"/>
    </location>
</feature>
<dbReference type="PANTHER" id="PTHR43685:SF2">
    <property type="entry name" value="GLYCOSYLTRANSFERASE 2-LIKE DOMAIN-CONTAINING PROTEIN"/>
    <property type="match status" value="1"/>
</dbReference>
<dbReference type="CDD" id="cd00761">
    <property type="entry name" value="Glyco_tranf_GTA_type"/>
    <property type="match status" value="1"/>
</dbReference>
<organism evidence="2 3">
    <name type="scientific">Postechiella marina</name>
    <dbReference type="NCBI Taxonomy" id="943941"/>
    <lineage>
        <taxon>Bacteria</taxon>
        <taxon>Pseudomonadati</taxon>
        <taxon>Bacteroidota</taxon>
        <taxon>Flavobacteriia</taxon>
        <taxon>Flavobacteriales</taxon>
        <taxon>Flavobacteriaceae</taxon>
        <taxon>Postechiella</taxon>
    </lineage>
</organism>
<proteinExistence type="predicted"/>